<sequence length="54" mass="5795">MTDRDCTAHIAETSSLRPVVILVFTAKMMVAGFLVAQASLFPASPVSQVYGLPR</sequence>
<keyword evidence="1" id="KW-0472">Membrane</keyword>
<accession>A0ABU0GFE3</accession>
<evidence type="ECO:0000256" key="1">
    <source>
        <dbReference type="SAM" id="Phobius"/>
    </source>
</evidence>
<keyword evidence="3" id="KW-1185">Reference proteome</keyword>
<dbReference type="Proteomes" id="UP001238496">
    <property type="component" value="Unassembled WGS sequence"/>
</dbReference>
<keyword evidence="1" id="KW-0812">Transmembrane</keyword>
<gene>
    <name evidence="2" type="ORF">J2045_004508</name>
</gene>
<evidence type="ECO:0000313" key="3">
    <source>
        <dbReference type="Proteomes" id="UP001238496"/>
    </source>
</evidence>
<reference evidence="2 3" key="1">
    <citation type="submission" date="2023-07" db="EMBL/GenBank/DDBJ databases">
        <title>Genomic Encyclopedia of Type Strains, Phase IV (KMG-IV): sequencing the most valuable type-strain genomes for metagenomic binning, comparative biology and taxonomic classification.</title>
        <authorList>
            <person name="Goeker M."/>
        </authorList>
    </citation>
    <scope>NUCLEOTIDE SEQUENCE [LARGE SCALE GENOMIC DNA]</scope>
    <source>
        <strain evidence="2 3">DSM 1111</strain>
    </source>
</reference>
<dbReference type="EMBL" id="JAUSUW010000021">
    <property type="protein sequence ID" value="MDQ0423456.1"/>
    <property type="molecule type" value="Genomic_DNA"/>
</dbReference>
<protein>
    <submittedName>
        <fullName evidence="2">Uncharacterized protein</fullName>
    </submittedName>
</protein>
<comment type="caution">
    <text evidence="2">The sequence shown here is derived from an EMBL/GenBank/DDBJ whole genome shotgun (WGS) entry which is preliminary data.</text>
</comment>
<name>A0ABU0GFE3_9HYPH</name>
<keyword evidence="1" id="KW-1133">Transmembrane helix</keyword>
<evidence type="ECO:0000313" key="2">
    <source>
        <dbReference type="EMBL" id="MDQ0423456.1"/>
    </source>
</evidence>
<feature type="transmembrane region" description="Helical" evidence="1">
    <location>
        <begin position="19"/>
        <end position="40"/>
    </location>
</feature>
<dbReference type="RefSeq" id="WP_307377382.1">
    <property type="nucleotide sequence ID" value="NZ_JAUSUW010000021.1"/>
</dbReference>
<proteinExistence type="predicted"/>
<organism evidence="2 3">
    <name type="scientific">Peteryoungia aggregata LMG 23059</name>
    <dbReference type="NCBI Taxonomy" id="1368425"/>
    <lineage>
        <taxon>Bacteria</taxon>
        <taxon>Pseudomonadati</taxon>
        <taxon>Pseudomonadota</taxon>
        <taxon>Alphaproteobacteria</taxon>
        <taxon>Hyphomicrobiales</taxon>
        <taxon>Rhizobiaceae</taxon>
        <taxon>Peteryoungia</taxon>
    </lineage>
</organism>